<name>A0AAN8YCL3_SOLBU</name>
<reference evidence="2 3" key="1">
    <citation type="submission" date="2024-02" db="EMBL/GenBank/DDBJ databases">
        <title>de novo genome assembly of Solanum bulbocastanum strain 11H21.</title>
        <authorList>
            <person name="Hosaka A.J."/>
        </authorList>
    </citation>
    <scope>NUCLEOTIDE SEQUENCE [LARGE SCALE GENOMIC DNA]</scope>
    <source>
        <tissue evidence="2">Young leaves</tissue>
    </source>
</reference>
<dbReference type="EMBL" id="JBANQN010000006">
    <property type="protein sequence ID" value="KAK6787587.1"/>
    <property type="molecule type" value="Genomic_DNA"/>
</dbReference>
<evidence type="ECO:0000313" key="3">
    <source>
        <dbReference type="Proteomes" id="UP001371456"/>
    </source>
</evidence>
<evidence type="ECO:0000256" key="1">
    <source>
        <dbReference type="SAM" id="Phobius"/>
    </source>
</evidence>
<evidence type="ECO:0000313" key="2">
    <source>
        <dbReference type="EMBL" id="KAK6787587.1"/>
    </source>
</evidence>
<gene>
    <name evidence="2" type="ORF">RDI58_016112</name>
</gene>
<keyword evidence="1" id="KW-0812">Transmembrane</keyword>
<sequence length="102" mass="11417">MSNPRHSEPASATRCGCNDAAEFTCTLCLLCVCCPLSIFCYCVKTPYKIVKHVKCEVCCGSGKKILPEYSSVSDMDIIDSPNKLARRHHSKKKIKKLLMFKN</sequence>
<dbReference type="AlphaFoldDB" id="A0AAN8YCL3"/>
<keyword evidence="1" id="KW-0472">Membrane</keyword>
<feature type="transmembrane region" description="Helical" evidence="1">
    <location>
        <begin position="20"/>
        <end position="43"/>
    </location>
</feature>
<proteinExistence type="predicted"/>
<dbReference type="Proteomes" id="UP001371456">
    <property type="component" value="Unassembled WGS sequence"/>
</dbReference>
<keyword evidence="3" id="KW-1185">Reference proteome</keyword>
<keyword evidence="1" id="KW-1133">Transmembrane helix</keyword>
<comment type="caution">
    <text evidence="2">The sequence shown here is derived from an EMBL/GenBank/DDBJ whole genome shotgun (WGS) entry which is preliminary data.</text>
</comment>
<accession>A0AAN8YCL3</accession>
<protein>
    <submittedName>
        <fullName evidence="2">Uncharacterized protein</fullName>
    </submittedName>
</protein>
<organism evidence="2 3">
    <name type="scientific">Solanum bulbocastanum</name>
    <name type="common">Wild potato</name>
    <dbReference type="NCBI Taxonomy" id="147425"/>
    <lineage>
        <taxon>Eukaryota</taxon>
        <taxon>Viridiplantae</taxon>
        <taxon>Streptophyta</taxon>
        <taxon>Embryophyta</taxon>
        <taxon>Tracheophyta</taxon>
        <taxon>Spermatophyta</taxon>
        <taxon>Magnoliopsida</taxon>
        <taxon>eudicotyledons</taxon>
        <taxon>Gunneridae</taxon>
        <taxon>Pentapetalae</taxon>
        <taxon>asterids</taxon>
        <taxon>lamiids</taxon>
        <taxon>Solanales</taxon>
        <taxon>Solanaceae</taxon>
        <taxon>Solanoideae</taxon>
        <taxon>Solaneae</taxon>
        <taxon>Solanum</taxon>
    </lineage>
</organism>